<dbReference type="Proteomes" id="UP000190285">
    <property type="component" value="Unassembled WGS sequence"/>
</dbReference>
<proteinExistence type="predicted"/>
<evidence type="ECO:0000313" key="1">
    <source>
        <dbReference type="EMBL" id="SKC56984.1"/>
    </source>
</evidence>
<name>A0A1T5K046_9FIRM</name>
<evidence type="ECO:0000313" key="2">
    <source>
        <dbReference type="Proteomes" id="UP000190285"/>
    </source>
</evidence>
<accession>A0A1T5K046</accession>
<dbReference type="STRING" id="36842.SAMN02194393_01509"/>
<sequence>MNVDNATKTVSIDTHGDHAVTQRSKGIYYGKGRI</sequence>
<dbReference type="EMBL" id="FUZT01000003">
    <property type="protein sequence ID" value="SKC56984.1"/>
    <property type="molecule type" value="Genomic_DNA"/>
</dbReference>
<dbReference type="AlphaFoldDB" id="A0A1T5K046"/>
<protein>
    <submittedName>
        <fullName evidence="1">Uncharacterized protein</fullName>
    </submittedName>
</protein>
<organism evidence="1 2">
    <name type="scientific">Maledivibacter halophilus</name>
    <dbReference type="NCBI Taxonomy" id="36842"/>
    <lineage>
        <taxon>Bacteria</taxon>
        <taxon>Bacillati</taxon>
        <taxon>Bacillota</taxon>
        <taxon>Clostridia</taxon>
        <taxon>Peptostreptococcales</taxon>
        <taxon>Caminicellaceae</taxon>
        <taxon>Maledivibacter</taxon>
    </lineage>
</organism>
<gene>
    <name evidence="1" type="ORF">SAMN02194393_01509</name>
</gene>
<reference evidence="1 2" key="1">
    <citation type="submission" date="2017-02" db="EMBL/GenBank/DDBJ databases">
        <authorList>
            <person name="Peterson S.W."/>
        </authorList>
    </citation>
    <scope>NUCLEOTIDE SEQUENCE [LARGE SCALE GENOMIC DNA]</scope>
    <source>
        <strain evidence="1 2">M1</strain>
    </source>
</reference>
<keyword evidence="2" id="KW-1185">Reference proteome</keyword>